<dbReference type="AlphaFoldDB" id="A0A8J3Q4R1"/>
<dbReference type="GO" id="GO:0003677">
    <property type="term" value="F:DNA binding"/>
    <property type="evidence" value="ECO:0007669"/>
    <property type="project" value="InterPro"/>
</dbReference>
<dbReference type="SUPFAM" id="SSF47413">
    <property type="entry name" value="lambda repressor-like DNA-binding domains"/>
    <property type="match status" value="1"/>
</dbReference>
<dbReference type="Gene3D" id="1.10.260.40">
    <property type="entry name" value="lambda repressor-like DNA-binding domains"/>
    <property type="match status" value="1"/>
</dbReference>
<dbReference type="Proteomes" id="UP000612899">
    <property type="component" value="Unassembled WGS sequence"/>
</dbReference>
<dbReference type="InterPro" id="IPR001387">
    <property type="entry name" value="Cro/C1-type_HTH"/>
</dbReference>
<name>A0A8J3Q4R1_9ACTN</name>
<sequence length="474" mass="51073">MIVGQQPRPLTPHISALHFFGAEVRHWRRLRGLSGRGLGQAVAYSHSLLSQIETATRWPTPELAKALDEHLETGGVLQRLIPAVAQLREQSARLAAASSPEPGEVGLSWAGDTAAAIGTLRQLCGADLSEQPVVDAAWLPQALAEPLGRWMVTHKDPHLPVNTGSRRVGRADLDALWAMSAAFADADHRLGGGHARSTLLSYLDHVLAPMLKGQYTDVIGRELFAAAARLSDLAGFMCFDSGRQGLGQRYFVQALRLAKISGAVGLGAHILTDMAMQAHWLSHATEAIALAEAACHTVRRAGSPSSVARCHAVRARALALANDRTASDRALHHAEQALEKACHDSEPEWIQFFNATQLATESMYASDNLGRRKRVQATAAITAIADQTMQRRHVLAVTTLAAPHLPSPATDTAKSDVDQACQLLAMIIPMVPSMTSARGLDGINNIRRRLTVFRDRPTVHEVEAALLNAMVPTP</sequence>
<evidence type="ECO:0008006" key="3">
    <source>
        <dbReference type="Google" id="ProtNLM"/>
    </source>
</evidence>
<protein>
    <recommendedName>
        <fullName evidence="3">XRE family transcriptional regulator</fullName>
    </recommendedName>
</protein>
<organism evidence="1 2">
    <name type="scientific">Rhizocola hellebori</name>
    <dbReference type="NCBI Taxonomy" id="1392758"/>
    <lineage>
        <taxon>Bacteria</taxon>
        <taxon>Bacillati</taxon>
        <taxon>Actinomycetota</taxon>
        <taxon>Actinomycetes</taxon>
        <taxon>Micromonosporales</taxon>
        <taxon>Micromonosporaceae</taxon>
        <taxon>Rhizocola</taxon>
    </lineage>
</organism>
<keyword evidence="2" id="KW-1185">Reference proteome</keyword>
<comment type="caution">
    <text evidence="1">The sequence shown here is derived from an EMBL/GenBank/DDBJ whole genome shotgun (WGS) entry which is preliminary data.</text>
</comment>
<dbReference type="Pfam" id="PF13560">
    <property type="entry name" value="HTH_31"/>
    <property type="match status" value="1"/>
</dbReference>
<dbReference type="EMBL" id="BONY01000007">
    <property type="protein sequence ID" value="GIH03409.1"/>
    <property type="molecule type" value="Genomic_DNA"/>
</dbReference>
<gene>
    <name evidence="1" type="ORF">Rhe02_14760</name>
</gene>
<reference evidence="1" key="1">
    <citation type="submission" date="2021-01" db="EMBL/GenBank/DDBJ databases">
        <title>Whole genome shotgun sequence of Rhizocola hellebori NBRC 109834.</title>
        <authorList>
            <person name="Komaki H."/>
            <person name="Tamura T."/>
        </authorList>
    </citation>
    <scope>NUCLEOTIDE SEQUENCE</scope>
    <source>
        <strain evidence="1">NBRC 109834</strain>
    </source>
</reference>
<dbReference type="InterPro" id="IPR010982">
    <property type="entry name" value="Lambda_DNA-bd_dom_sf"/>
</dbReference>
<accession>A0A8J3Q4R1</accession>
<evidence type="ECO:0000313" key="2">
    <source>
        <dbReference type="Proteomes" id="UP000612899"/>
    </source>
</evidence>
<dbReference type="CDD" id="cd00093">
    <property type="entry name" value="HTH_XRE"/>
    <property type="match status" value="1"/>
</dbReference>
<proteinExistence type="predicted"/>
<evidence type="ECO:0000313" key="1">
    <source>
        <dbReference type="EMBL" id="GIH03409.1"/>
    </source>
</evidence>